<sequence>MASLTIRNLDADLKEHLRAQAARNGRSMAEEVRQILREALFNERPKATTCRILAPTATSLADFKKDPMGIIREGGSETVVILDRNVPVFYAVPPSRYEAMQEILDDSCLAETVRTRRGGPTIRADIDDLLAQAGETD</sequence>
<dbReference type="AlphaFoldDB" id="A0A7G5DSD0"/>
<dbReference type="GO" id="GO:0006355">
    <property type="term" value="P:regulation of DNA-templated transcription"/>
    <property type="evidence" value="ECO:0007669"/>
    <property type="project" value="InterPro"/>
</dbReference>
<protein>
    <submittedName>
        <fullName evidence="2">Arc family DNA-binding protein</fullName>
    </submittedName>
</protein>
<dbReference type="Gene3D" id="1.10.1220.10">
    <property type="entry name" value="Met repressor-like"/>
    <property type="match status" value="1"/>
</dbReference>
<dbReference type="InterPro" id="IPR010985">
    <property type="entry name" value="Ribbon_hlx_hlx"/>
</dbReference>
<dbReference type="EMBL" id="CP059139">
    <property type="protein sequence ID" value="QMV64655.1"/>
    <property type="molecule type" value="Genomic_DNA"/>
</dbReference>
<name>A0A7G5DSD0_9PSED</name>
<keyword evidence="2" id="KW-0238">DNA-binding</keyword>
<dbReference type="Proteomes" id="UP000515276">
    <property type="component" value="Chromosome"/>
</dbReference>
<dbReference type="GO" id="GO:0003677">
    <property type="term" value="F:DNA binding"/>
    <property type="evidence" value="ECO:0007669"/>
    <property type="project" value="UniProtKB-KW"/>
</dbReference>
<evidence type="ECO:0000313" key="2">
    <source>
        <dbReference type="EMBL" id="QMV64655.1"/>
    </source>
</evidence>
<feature type="domain" description="Antitoxin FitA-like ribbon-helix-helix" evidence="1">
    <location>
        <begin position="2"/>
        <end position="40"/>
    </location>
</feature>
<organism evidence="2 3">
    <name type="scientific">Pseudomonas berkeleyensis</name>
    <dbReference type="NCBI Taxonomy" id="2726956"/>
    <lineage>
        <taxon>Bacteria</taxon>
        <taxon>Pseudomonadati</taxon>
        <taxon>Pseudomonadota</taxon>
        <taxon>Gammaproteobacteria</taxon>
        <taxon>Pseudomonadales</taxon>
        <taxon>Pseudomonadaceae</taxon>
        <taxon>Pseudomonas</taxon>
    </lineage>
</organism>
<dbReference type="RefSeq" id="WP_182370603.1">
    <property type="nucleotide sequence ID" value="NZ_CP059139.1"/>
</dbReference>
<gene>
    <name evidence="2" type="ORF">HS968_06220</name>
</gene>
<accession>A0A7G5DSD0</accession>
<dbReference type="InterPro" id="IPR013321">
    <property type="entry name" value="Arc_rbn_hlx_hlx"/>
</dbReference>
<dbReference type="Pfam" id="PF22513">
    <property type="entry name" value="FitA-like_RHH"/>
    <property type="match status" value="1"/>
</dbReference>
<keyword evidence="3" id="KW-1185">Reference proteome</keyword>
<dbReference type="SUPFAM" id="SSF47598">
    <property type="entry name" value="Ribbon-helix-helix"/>
    <property type="match status" value="1"/>
</dbReference>
<reference evidence="2 3" key="1">
    <citation type="journal article" date="2020" name="G3 (Bethesda)">
        <title>CeMbio - The Caenorhabditis elegans Microbiome Resource.</title>
        <authorList>
            <person name="Dirksen P."/>
            <person name="Assie A."/>
            <person name="Zimmermann J."/>
            <person name="Zhang F."/>
            <person name="Tietje A.M."/>
            <person name="Marsh S.A."/>
            <person name="Felix M.A."/>
            <person name="Shapira M."/>
            <person name="Kaleta C."/>
            <person name="Schulenburg H."/>
            <person name="Samuel B."/>
        </authorList>
    </citation>
    <scope>NUCLEOTIDE SEQUENCE [LARGE SCALE GENOMIC DNA]</scope>
    <source>
        <strain evidence="2 3">MSPm1</strain>
    </source>
</reference>
<proteinExistence type="predicted"/>
<dbReference type="InterPro" id="IPR053853">
    <property type="entry name" value="FitA-like_RHH"/>
</dbReference>
<evidence type="ECO:0000313" key="3">
    <source>
        <dbReference type="Proteomes" id="UP000515276"/>
    </source>
</evidence>
<evidence type="ECO:0000259" key="1">
    <source>
        <dbReference type="Pfam" id="PF22513"/>
    </source>
</evidence>